<dbReference type="STRING" id="67767.A0A0J7KAG1"/>
<dbReference type="Pfam" id="PF00078">
    <property type="entry name" value="RVT_1"/>
    <property type="match status" value="1"/>
</dbReference>
<dbReference type="Proteomes" id="UP000036403">
    <property type="component" value="Unassembled WGS sequence"/>
</dbReference>
<feature type="domain" description="Reverse transcriptase" evidence="1">
    <location>
        <begin position="1"/>
        <end position="203"/>
    </location>
</feature>
<evidence type="ECO:0000259" key="1">
    <source>
        <dbReference type="PROSITE" id="PS50878"/>
    </source>
</evidence>
<dbReference type="EMBL" id="LBMM01010753">
    <property type="protein sequence ID" value="KMQ87264.1"/>
    <property type="molecule type" value="Genomic_DNA"/>
</dbReference>
<dbReference type="PaxDb" id="67767-A0A0J7KAG1"/>
<dbReference type="GO" id="GO:0003964">
    <property type="term" value="F:RNA-directed DNA polymerase activity"/>
    <property type="evidence" value="ECO:0007669"/>
    <property type="project" value="UniProtKB-KW"/>
</dbReference>
<keyword evidence="2" id="KW-0548">Nucleotidyltransferase</keyword>
<dbReference type="AlphaFoldDB" id="A0A0J7KAG1"/>
<gene>
    <name evidence="2" type="ORF">RF55_13497</name>
</gene>
<organism evidence="2 3">
    <name type="scientific">Lasius niger</name>
    <name type="common">Black garden ant</name>
    <dbReference type="NCBI Taxonomy" id="67767"/>
    <lineage>
        <taxon>Eukaryota</taxon>
        <taxon>Metazoa</taxon>
        <taxon>Ecdysozoa</taxon>
        <taxon>Arthropoda</taxon>
        <taxon>Hexapoda</taxon>
        <taxon>Insecta</taxon>
        <taxon>Pterygota</taxon>
        <taxon>Neoptera</taxon>
        <taxon>Endopterygota</taxon>
        <taxon>Hymenoptera</taxon>
        <taxon>Apocrita</taxon>
        <taxon>Aculeata</taxon>
        <taxon>Formicoidea</taxon>
        <taxon>Formicidae</taxon>
        <taxon>Formicinae</taxon>
        <taxon>Lasius</taxon>
        <taxon>Lasius</taxon>
    </lineage>
</organism>
<keyword evidence="2" id="KW-0695">RNA-directed DNA polymerase</keyword>
<dbReference type="SUPFAM" id="SSF56672">
    <property type="entry name" value="DNA/RNA polymerases"/>
    <property type="match status" value="1"/>
</dbReference>
<dbReference type="PROSITE" id="PS50878">
    <property type="entry name" value="RT_POL"/>
    <property type="match status" value="1"/>
</dbReference>
<evidence type="ECO:0000313" key="3">
    <source>
        <dbReference type="Proteomes" id="UP000036403"/>
    </source>
</evidence>
<keyword evidence="2" id="KW-0808">Transferase</keyword>
<evidence type="ECO:0000313" key="2">
    <source>
        <dbReference type="EMBL" id="KMQ87264.1"/>
    </source>
</evidence>
<protein>
    <submittedName>
        <fullName evidence="2">Reverse transcriptase</fullName>
    </submittedName>
</protein>
<keyword evidence="3" id="KW-1185">Reference proteome</keyword>
<dbReference type="OrthoDB" id="7700848at2759"/>
<dbReference type="InterPro" id="IPR000477">
    <property type="entry name" value="RT_dom"/>
</dbReference>
<sequence length="275" mass="31010">MFVCERVYSQKIGSGPILSCDSERSGDGIAIVIGIDIENAFNSLPWKTIRRALSDRGVPDYLRRIVDSYLSDRFVEYQVMDGTTVRRRMEAEVPQGSVLGPLLWNLTFDSTLRIDREPGCHIICYADDTLIIATEEDVGVAAHAGIQTARVLRQIKRLGLKSERKTEAVIFHGRLKPDNLPSILVGNSRIKLGKSMKYLGIFIDSRWSFTDHFAYVESKVAKVTRALGRLMPNWRGPGENKRQLFAKVVQSVLFYGAPVWSDAFMASKRAQRSLR</sequence>
<reference evidence="2 3" key="1">
    <citation type="submission" date="2015-04" db="EMBL/GenBank/DDBJ databases">
        <title>Lasius niger genome sequencing.</title>
        <authorList>
            <person name="Konorov E.A."/>
            <person name="Nikitin M.A."/>
            <person name="Kirill M.V."/>
            <person name="Chang P."/>
        </authorList>
    </citation>
    <scope>NUCLEOTIDE SEQUENCE [LARGE SCALE GENOMIC DNA]</scope>
    <source>
        <tissue evidence="2">Whole</tissue>
    </source>
</reference>
<accession>A0A0J7KAG1</accession>
<comment type="caution">
    <text evidence="2">The sequence shown here is derived from an EMBL/GenBank/DDBJ whole genome shotgun (WGS) entry which is preliminary data.</text>
</comment>
<dbReference type="PANTHER" id="PTHR33332">
    <property type="entry name" value="REVERSE TRANSCRIPTASE DOMAIN-CONTAINING PROTEIN"/>
    <property type="match status" value="1"/>
</dbReference>
<proteinExistence type="predicted"/>
<dbReference type="InterPro" id="IPR043502">
    <property type="entry name" value="DNA/RNA_pol_sf"/>
</dbReference>
<name>A0A0J7KAG1_LASNI</name>